<dbReference type="PANTHER" id="PTHR15304">
    <property type="entry name" value="MYOD FAMILY INHIBITOR"/>
    <property type="match status" value="1"/>
</dbReference>
<evidence type="ECO:0000313" key="4">
    <source>
        <dbReference type="Proteomes" id="UP001314229"/>
    </source>
</evidence>
<dbReference type="Proteomes" id="UP001314229">
    <property type="component" value="Unassembled WGS sequence"/>
</dbReference>
<reference evidence="3 4" key="1">
    <citation type="submission" date="2024-01" db="EMBL/GenBank/DDBJ databases">
        <authorList>
            <person name="Alioto T."/>
            <person name="Alioto T."/>
            <person name="Gomez Garrido J."/>
        </authorList>
    </citation>
    <scope>NUCLEOTIDE SEQUENCE [LARGE SCALE GENOMIC DNA]</scope>
</reference>
<comment type="caution">
    <text evidence="3">The sequence shown here is derived from an EMBL/GenBank/DDBJ whole genome shotgun (WGS) entry which is preliminary data.</text>
</comment>
<dbReference type="InterPro" id="IPR026134">
    <property type="entry name" value="MDFI/MDFIC"/>
</dbReference>
<proteinExistence type="inferred from homology"/>
<evidence type="ECO:0000256" key="1">
    <source>
        <dbReference type="ARBA" id="ARBA00025778"/>
    </source>
</evidence>
<dbReference type="EMBL" id="CAWUFR010000005">
    <property type="protein sequence ID" value="CAK6950961.1"/>
    <property type="molecule type" value="Genomic_DNA"/>
</dbReference>
<evidence type="ECO:0000256" key="2">
    <source>
        <dbReference type="SAM" id="MobiDB-lite"/>
    </source>
</evidence>
<feature type="region of interest" description="Disordered" evidence="2">
    <location>
        <begin position="95"/>
        <end position="115"/>
    </location>
</feature>
<gene>
    <name evidence="3" type="ORF">FSCOSCO3_A018857</name>
</gene>
<organism evidence="3 4">
    <name type="scientific">Scomber scombrus</name>
    <name type="common">Atlantic mackerel</name>
    <name type="synonym">Scomber vernalis</name>
    <dbReference type="NCBI Taxonomy" id="13677"/>
    <lineage>
        <taxon>Eukaryota</taxon>
        <taxon>Metazoa</taxon>
        <taxon>Chordata</taxon>
        <taxon>Craniata</taxon>
        <taxon>Vertebrata</taxon>
        <taxon>Euteleostomi</taxon>
        <taxon>Actinopterygii</taxon>
        <taxon>Neopterygii</taxon>
        <taxon>Teleostei</taxon>
        <taxon>Neoteleostei</taxon>
        <taxon>Acanthomorphata</taxon>
        <taxon>Pelagiaria</taxon>
        <taxon>Scombriformes</taxon>
        <taxon>Scombridae</taxon>
        <taxon>Scomber</taxon>
    </lineage>
</organism>
<keyword evidence="4" id="KW-1185">Reference proteome</keyword>
<protein>
    <submittedName>
        <fullName evidence="3">MyoD family inhibitor domain-containing protein-like</fullName>
    </submittedName>
</protein>
<dbReference type="Pfam" id="PF15316">
    <property type="entry name" value="MDFI"/>
    <property type="match status" value="1"/>
</dbReference>
<accession>A0AAV1MV86</accession>
<name>A0AAV1MV86_SCOSC</name>
<dbReference type="GO" id="GO:0010468">
    <property type="term" value="P:regulation of gene expression"/>
    <property type="evidence" value="ECO:0007669"/>
    <property type="project" value="UniProtKB-ARBA"/>
</dbReference>
<comment type="similarity">
    <text evidence="1">Belongs to the MDFI family.</text>
</comment>
<evidence type="ECO:0000313" key="3">
    <source>
        <dbReference type="EMBL" id="CAK6950961.1"/>
    </source>
</evidence>
<sequence>MLPGENLSVDGTEELNNLAKGNASLKSAQEILSACGPISGGNTIPTDLISTQPLSAAAPPTEVSQEATEFKKPQCAVHKPTCPQCGLKVSDKTLHPVPPSQSPLQGSSLSMHRSSSSRRISKSRHSVAGSHQPAATPGDLCFHLLLACLWCQCSMLLLGLLEACSSCLHTSCSSCCRACTCCCSAIQETPMEELNCHAHCHSVLFESCCEPTECLEFCLECCEICHRG</sequence>
<dbReference type="AlphaFoldDB" id="A0AAV1MV86"/>
<feature type="compositionally biased region" description="Low complexity" evidence="2">
    <location>
        <begin position="102"/>
        <end position="114"/>
    </location>
</feature>